<dbReference type="GO" id="GO:0004519">
    <property type="term" value="F:endonuclease activity"/>
    <property type="evidence" value="ECO:0007669"/>
    <property type="project" value="UniProtKB-KW"/>
</dbReference>
<evidence type="ECO:0000313" key="4">
    <source>
        <dbReference type="EMBL" id="QYB19882.1"/>
    </source>
</evidence>
<evidence type="ECO:0000256" key="1">
    <source>
        <dbReference type="SAM" id="SignalP"/>
    </source>
</evidence>
<keyword evidence="3" id="KW-0378">Hydrolase</keyword>
<evidence type="ECO:0000259" key="2">
    <source>
        <dbReference type="Pfam" id="PF00961"/>
    </source>
</evidence>
<dbReference type="InterPro" id="IPR027434">
    <property type="entry name" value="Homing_endonucl"/>
</dbReference>
<proteinExistence type="predicted"/>
<dbReference type="EMBL" id="MW794306">
    <property type="protein sequence ID" value="QYB20210.1"/>
    <property type="molecule type" value="Genomic_DNA"/>
</dbReference>
<keyword evidence="1" id="KW-0732">Signal</keyword>
<name>A0A7L8EY81_MONLA</name>
<keyword evidence="3" id="KW-0540">Nuclease</keyword>
<dbReference type="EMBL" id="MW794304">
    <property type="protein sequence ID" value="QYB20048.1"/>
    <property type="molecule type" value="Genomic_DNA"/>
</dbReference>
<reference evidence="3" key="1">
    <citation type="journal article" date="2020" name="Sci. Rep.">
        <title>First characterization of the complete mitochondrial genome of fungal plant-pathogen Monilinia laxa which represents the mobile intron rich structure.</title>
        <authorList>
            <person name="Yildiz G."/>
            <person name="Ozkilinc H."/>
        </authorList>
    </citation>
    <scope>NUCLEOTIDE SEQUENCE</scope>
</reference>
<evidence type="ECO:0000313" key="3">
    <source>
        <dbReference type="EMBL" id="QOE17461.1"/>
    </source>
</evidence>
<organism evidence="3">
    <name type="scientific">Monilinia laxa</name>
    <name type="common">Brown rot fungus</name>
    <name type="synonym">Sclerotinia laxa</name>
    <dbReference type="NCBI Taxonomy" id="61186"/>
    <lineage>
        <taxon>Eukaryota</taxon>
        <taxon>Fungi</taxon>
        <taxon>Dikarya</taxon>
        <taxon>Ascomycota</taxon>
        <taxon>Pezizomycotina</taxon>
        <taxon>Leotiomycetes</taxon>
        <taxon>Helotiales</taxon>
        <taxon>Sclerotiniaceae</taxon>
        <taxon>Monilinia</taxon>
    </lineage>
</organism>
<keyword evidence="3" id="KW-0496">Mitochondrion</keyword>
<sequence length="75" mass="8887">MFIYIFIFIFRCFTLGISRNKYCKTGWSIQLFFQIALHGKDIELLERVQNYFGVGKIYKHGPQSIILRISSVKHL</sequence>
<dbReference type="EMBL" id="MW794303">
    <property type="protein sequence ID" value="QYB19967.1"/>
    <property type="molecule type" value="Genomic_DNA"/>
</dbReference>
<feature type="domain" description="Homing endonuclease LAGLIDADG" evidence="2">
    <location>
        <begin position="12"/>
        <end position="72"/>
    </location>
</feature>
<accession>A0A7L8EY81</accession>
<gene>
    <name evidence="4" type="primary">HE</name>
</gene>
<dbReference type="SUPFAM" id="SSF55608">
    <property type="entry name" value="Homing endonucleases"/>
    <property type="match status" value="1"/>
</dbReference>
<protein>
    <submittedName>
        <fullName evidence="3">LAGLIDADG endonuclease</fullName>
    </submittedName>
</protein>
<dbReference type="EMBL" id="MW794305">
    <property type="protein sequence ID" value="QYB20144.1"/>
    <property type="molecule type" value="Genomic_DNA"/>
</dbReference>
<dbReference type="Gene3D" id="3.10.28.10">
    <property type="entry name" value="Homing endonucleases"/>
    <property type="match status" value="1"/>
</dbReference>
<keyword evidence="3" id="KW-0255">Endonuclease</keyword>
<dbReference type="Pfam" id="PF00961">
    <property type="entry name" value="LAGLIDADG_1"/>
    <property type="match status" value="1"/>
</dbReference>
<dbReference type="AlphaFoldDB" id="A0A7L8EY81"/>
<reference evidence="4" key="2">
    <citation type="journal article" date="2021" name="Front. Microbiol.">
        <title>Pan-Mitogenomics Approach Discovers Diversity and Dynamism in the Prominent Brown Rot Fungal Pathogens.</title>
        <authorList>
            <person name="Yildiz G."/>
            <person name="Ozkilinc H."/>
        </authorList>
    </citation>
    <scope>NUCLEOTIDE SEQUENCE</scope>
</reference>
<dbReference type="InterPro" id="IPR004860">
    <property type="entry name" value="LAGLIDADG_dom"/>
</dbReference>
<dbReference type="EMBL" id="MW794307">
    <property type="protein sequence ID" value="QYB20295.1"/>
    <property type="molecule type" value="Genomic_DNA"/>
</dbReference>
<dbReference type="EMBL" id="MN881998">
    <property type="protein sequence ID" value="QOE17461.1"/>
    <property type="molecule type" value="Genomic_DNA"/>
</dbReference>
<feature type="signal peptide" evidence="1">
    <location>
        <begin position="1"/>
        <end position="16"/>
    </location>
</feature>
<geneLocation type="mitochondrion" evidence="3"/>
<dbReference type="EMBL" id="MW794308">
    <property type="protein sequence ID" value="QYB20380.1"/>
    <property type="molecule type" value="Genomic_DNA"/>
</dbReference>
<feature type="chain" id="PRO_5033596072" evidence="1">
    <location>
        <begin position="17"/>
        <end position="75"/>
    </location>
</feature>
<dbReference type="EMBL" id="MW794302">
    <property type="protein sequence ID" value="QYB19882.1"/>
    <property type="molecule type" value="Genomic_DNA"/>
</dbReference>